<dbReference type="PANTHER" id="PTHR21043:SF0">
    <property type="entry name" value="MITOCHONDRIAL ASSEMBLY OF RIBOSOMAL LARGE SUBUNIT PROTEIN 1"/>
    <property type="match status" value="1"/>
</dbReference>
<dbReference type="GO" id="GO:0017148">
    <property type="term" value="P:negative regulation of translation"/>
    <property type="evidence" value="ECO:0007669"/>
    <property type="project" value="UniProtKB-UniRule"/>
</dbReference>
<comment type="function">
    <text evidence="2">Functions as a ribosomal silencing factor. Interacts with ribosomal protein uL14 (rplN), blocking formation of intersubunit bridge B8. Prevents association of the 30S and 50S ribosomal subunits and the formation of functional ribosomes, thus repressing translation.</text>
</comment>
<reference evidence="4" key="1">
    <citation type="submission" date="2019-06" db="EMBL/GenBank/DDBJ databases">
        <authorList>
            <consortium name="NARMS: The National Antimicrobial Resistance Monitoring System"/>
        </authorList>
    </citation>
    <scope>NUCLEOTIDE SEQUENCE</scope>
    <source>
        <strain evidence="3">FSIS31800970</strain>
        <strain evidence="4">FSIS31902190</strain>
    </source>
</reference>
<keyword evidence="2" id="KW-0963">Cytoplasm</keyword>
<dbReference type="InterPro" id="IPR043519">
    <property type="entry name" value="NT_sf"/>
</dbReference>
<comment type="caution">
    <text evidence="4">The sequence shown here is derived from an EMBL/GenBank/DDBJ whole genome shotgun (WGS) entry which is preliminary data.</text>
</comment>
<dbReference type="GO" id="GO:0090071">
    <property type="term" value="P:negative regulation of ribosome biogenesis"/>
    <property type="evidence" value="ECO:0007669"/>
    <property type="project" value="UniProtKB-UniRule"/>
</dbReference>
<gene>
    <name evidence="2 4" type="primary">rsfS</name>
    <name evidence="3" type="ORF">D3O79_04930</name>
    <name evidence="4" type="ORF">FKJ08_00800</name>
</gene>
<dbReference type="GO" id="GO:0042256">
    <property type="term" value="P:cytosolic ribosome assembly"/>
    <property type="evidence" value="ECO:0007669"/>
    <property type="project" value="UniProtKB-UniRule"/>
</dbReference>
<name>A0A5Y7EUR6_CAMJU</name>
<dbReference type="NCBIfam" id="TIGR00090">
    <property type="entry name" value="rsfS_iojap_ybeB"/>
    <property type="match status" value="1"/>
</dbReference>
<protein>
    <recommendedName>
        <fullName evidence="2">Ribosomal silencing factor RsfS</fullName>
    </recommendedName>
</protein>
<dbReference type="Pfam" id="PF02410">
    <property type="entry name" value="RsfS"/>
    <property type="match status" value="1"/>
</dbReference>
<dbReference type="AlphaFoldDB" id="A0A5Y7EUR6"/>
<keyword evidence="2" id="KW-0810">Translation regulation</keyword>
<dbReference type="PANTHER" id="PTHR21043">
    <property type="entry name" value="IOJAP SUPERFAMILY ORTHOLOG"/>
    <property type="match status" value="1"/>
</dbReference>
<dbReference type="InterPro" id="IPR004394">
    <property type="entry name" value="Iojap/RsfS/C7orf30"/>
</dbReference>
<dbReference type="HAMAP" id="MF_01477">
    <property type="entry name" value="Iojap_RsfS"/>
    <property type="match status" value="1"/>
</dbReference>
<accession>A0A5Y7EUR6</accession>
<sequence length="113" mass="13012">MQERIDSIVKILDEKKAENIKTIDMSEQEYFVKYVIIAATLGERHALSLIDELKTQLKAKGEEFLNIDSSEEWSVIDLGDILIHLLTPEHRGIYNIEELLENLKKAGFKKAKI</sequence>
<evidence type="ECO:0000256" key="1">
    <source>
        <dbReference type="ARBA" id="ARBA00010574"/>
    </source>
</evidence>
<dbReference type="EMBL" id="AACTMD010000007">
    <property type="protein sequence ID" value="EAM0559337.1"/>
    <property type="molecule type" value="Genomic_DNA"/>
</dbReference>
<comment type="similarity">
    <text evidence="1 2">Belongs to the Iojap/RsfS family.</text>
</comment>
<organism evidence="4">
    <name type="scientific">Campylobacter jejuni</name>
    <dbReference type="NCBI Taxonomy" id="197"/>
    <lineage>
        <taxon>Bacteria</taxon>
        <taxon>Pseudomonadati</taxon>
        <taxon>Campylobacterota</taxon>
        <taxon>Epsilonproteobacteria</taxon>
        <taxon>Campylobacterales</taxon>
        <taxon>Campylobacteraceae</taxon>
        <taxon>Campylobacter</taxon>
    </lineage>
</organism>
<evidence type="ECO:0000313" key="3">
    <source>
        <dbReference type="EMBL" id="EAM0559337.1"/>
    </source>
</evidence>
<evidence type="ECO:0000313" key="4">
    <source>
        <dbReference type="EMBL" id="ECL0294189.1"/>
    </source>
</evidence>
<dbReference type="Gene3D" id="3.30.460.10">
    <property type="entry name" value="Beta Polymerase, domain 2"/>
    <property type="match status" value="1"/>
</dbReference>
<dbReference type="GO" id="GO:0005737">
    <property type="term" value="C:cytoplasm"/>
    <property type="evidence" value="ECO:0007669"/>
    <property type="project" value="UniProtKB-SubCell"/>
</dbReference>
<comment type="subcellular location">
    <subcellularLocation>
        <location evidence="2">Cytoplasm</location>
    </subcellularLocation>
</comment>
<evidence type="ECO:0000256" key="2">
    <source>
        <dbReference type="HAMAP-Rule" id="MF_01477"/>
    </source>
</evidence>
<proteinExistence type="inferred from homology"/>
<comment type="subunit">
    <text evidence="2">Interacts with ribosomal protein uL14 (rplN).</text>
</comment>
<dbReference type="GO" id="GO:0043023">
    <property type="term" value="F:ribosomal large subunit binding"/>
    <property type="evidence" value="ECO:0007669"/>
    <property type="project" value="TreeGrafter"/>
</dbReference>
<dbReference type="EMBL" id="AAJEOT010000003">
    <property type="protein sequence ID" value="ECL0294189.1"/>
    <property type="molecule type" value="Genomic_DNA"/>
</dbReference>
<dbReference type="SUPFAM" id="SSF81301">
    <property type="entry name" value="Nucleotidyltransferase"/>
    <property type="match status" value="1"/>
</dbReference>
<keyword evidence="2" id="KW-0678">Repressor</keyword>